<dbReference type="PANTHER" id="PTHR45940">
    <property type="entry name" value="WUSCHEL-RELATED HOMEOBOX 1-RELATED"/>
    <property type="match status" value="1"/>
</dbReference>
<dbReference type="GO" id="GO:0099402">
    <property type="term" value="P:plant organ development"/>
    <property type="evidence" value="ECO:0007669"/>
    <property type="project" value="InterPro"/>
</dbReference>
<keyword evidence="6" id="KW-0539">Nucleus</keyword>
<evidence type="ECO:0000256" key="4">
    <source>
        <dbReference type="ARBA" id="ARBA00023155"/>
    </source>
</evidence>
<evidence type="ECO:0000256" key="1">
    <source>
        <dbReference type="ARBA" id="ARBA00022473"/>
    </source>
</evidence>
<keyword evidence="2" id="KW-0805">Transcription regulation</keyword>
<accession>A0AAD1YYH8</accession>
<dbReference type="GO" id="GO:0003700">
    <property type="term" value="F:DNA-binding transcription factor activity"/>
    <property type="evidence" value="ECO:0007669"/>
    <property type="project" value="InterPro"/>
</dbReference>
<evidence type="ECO:0000256" key="2">
    <source>
        <dbReference type="ARBA" id="ARBA00023015"/>
    </source>
</evidence>
<keyword evidence="8" id="KW-1185">Reference proteome</keyword>
<organism evidence="7 8">
    <name type="scientific">Fraxinus pennsylvanica</name>
    <dbReference type="NCBI Taxonomy" id="56036"/>
    <lineage>
        <taxon>Eukaryota</taxon>
        <taxon>Viridiplantae</taxon>
        <taxon>Streptophyta</taxon>
        <taxon>Embryophyta</taxon>
        <taxon>Tracheophyta</taxon>
        <taxon>Spermatophyta</taxon>
        <taxon>Magnoliopsida</taxon>
        <taxon>eudicotyledons</taxon>
        <taxon>Gunneridae</taxon>
        <taxon>Pentapetalae</taxon>
        <taxon>asterids</taxon>
        <taxon>lamiids</taxon>
        <taxon>Lamiales</taxon>
        <taxon>Oleaceae</taxon>
        <taxon>Oleeae</taxon>
        <taxon>Fraxinus</taxon>
    </lineage>
</organism>
<keyword evidence="4" id="KW-0371">Homeobox</keyword>
<evidence type="ECO:0000256" key="3">
    <source>
        <dbReference type="ARBA" id="ARBA00023125"/>
    </source>
</evidence>
<evidence type="ECO:0000313" key="8">
    <source>
        <dbReference type="Proteomes" id="UP000834106"/>
    </source>
</evidence>
<keyword evidence="1" id="KW-0217">Developmental protein</keyword>
<proteinExistence type="predicted"/>
<reference evidence="7" key="1">
    <citation type="submission" date="2023-05" db="EMBL/GenBank/DDBJ databases">
        <authorList>
            <person name="Huff M."/>
        </authorList>
    </citation>
    <scope>NUCLEOTIDE SEQUENCE</scope>
</reference>
<dbReference type="EMBL" id="OU503039">
    <property type="protein sequence ID" value="CAI9759752.1"/>
    <property type="molecule type" value="Genomic_DNA"/>
</dbReference>
<dbReference type="PANTHER" id="PTHR45940:SF6">
    <property type="entry name" value="WUSCHEL-RELATED HOMEOBOX 2"/>
    <property type="match status" value="1"/>
</dbReference>
<dbReference type="Proteomes" id="UP000834106">
    <property type="component" value="Chromosome 4"/>
</dbReference>
<evidence type="ECO:0000313" key="7">
    <source>
        <dbReference type="EMBL" id="CAI9759752.1"/>
    </source>
</evidence>
<protein>
    <submittedName>
        <fullName evidence="7">Uncharacterized protein</fullName>
    </submittedName>
</protein>
<evidence type="ECO:0000256" key="6">
    <source>
        <dbReference type="ARBA" id="ARBA00023242"/>
    </source>
</evidence>
<gene>
    <name evidence="7" type="ORF">FPE_LOCUS7182</name>
</gene>
<name>A0AAD1YYH8_9LAMI</name>
<keyword evidence="3" id="KW-0238">DNA-binding</keyword>
<dbReference type="GO" id="GO:0003677">
    <property type="term" value="F:DNA binding"/>
    <property type="evidence" value="ECO:0007669"/>
    <property type="project" value="UniProtKB-KW"/>
</dbReference>
<dbReference type="InterPro" id="IPR044555">
    <property type="entry name" value="WUSCHEL-like"/>
</dbReference>
<keyword evidence="5" id="KW-0804">Transcription</keyword>
<sequence length="183" mass="20678">MEPYKGANNMLESLYMQGLRTPSAEQIQQITNRLKAFGHIEGIKARIPCFIQPPPHVDLELYQQYSKIPLHGGFERRLIPENNDRNKHPACQKYNRFMHPRSINQELKYQSCAKDNTQETLDLFPIHPTGVLQAKNGISTNAENSTPSTLSSSENDCISGNQGGNCGQNFFAFFCGNDTYESH</sequence>
<dbReference type="AlphaFoldDB" id="A0AAD1YYH8"/>
<evidence type="ECO:0000256" key="5">
    <source>
        <dbReference type="ARBA" id="ARBA00023163"/>
    </source>
</evidence>